<feature type="transmembrane region" description="Helical" evidence="1">
    <location>
        <begin position="51"/>
        <end position="75"/>
    </location>
</feature>
<name>A0A4R1BLN5_9ACTN</name>
<proteinExistence type="predicted"/>
<feature type="transmembrane region" description="Helical" evidence="1">
    <location>
        <begin position="212"/>
        <end position="238"/>
    </location>
</feature>
<evidence type="ECO:0000313" key="2">
    <source>
        <dbReference type="EMBL" id="TCJ18351.1"/>
    </source>
</evidence>
<keyword evidence="1" id="KW-1133">Transmembrane helix</keyword>
<keyword evidence="3" id="KW-1185">Reference proteome</keyword>
<evidence type="ECO:0000313" key="3">
    <source>
        <dbReference type="Proteomes" id="UP000295244"/>
    </source>
</evidence>
<sequence>MPVELLRTVLEAVKNTGSGTLRSVAPIIGILLIFHLIVLREPLRNWKEVSIGLLLTVIGLAIFLKGLEIGLLPLGESASGALAQRGSLVLAVVFGLTLGYGATLSEPALAILAERVEDLTAGALGATVFVQTVAVGVALGVAVGAARIVLGVEITPFFIPALALVIVLTFFAPERYTGLAFDAALATTGPVTVPLAIALGSGLALALGRGDILVFGFGLVAFAALGPILCVLILGIILGDPAG</sequence>
<accession>A0A4R1BLN5</accession>
<feature type="transmembrane region" description="Helical" evidence="1">
    <location>
        <begin position="124"/>
        <end position="148"/>
    </location>
</feature>
<keyword evidence="1" id="KW-0472">Membrane</keyword>
<feature type="transmembrane region" description="Helical" evidence="1">
    <location>
        <begin position="20"/>
        <end position="39"/>
    </location>
</feature>
<dbReference type="InterPro" id="IPR011435">
    <property type="entry name" value="UmpAB"/>
</dbReference>
<evidence type="ECO:0000256" key="1">
    <source>
        <dbReference type="SAM" id="Phobius"/>
    </source>
</evidence>
<feature type="transmembrane region" description="Helical" evidence="1">
    <location>
        <begin position="87"/>
        <end position="112"/>
    </location>
</feature>
<dbReference type="AlphaFoldDB" id="A0A4R1BLN5"/>
<keyword evidence="1" id="KW-0812">Transmembrane</keyword>
<organism evidence="2 3">
    <name type="scientific">Rubrobacter taiwanensis</name>
    <dbReference type="NCBI Taxonomy" id="185139"/>
    <lineage>
        <taxon>Bacteria</taxon>
        <taxon>Bacillati</taxon>
        <taxon>Actinomycetota</taxon>
        <taxon>Rubrobacteria</taxon>
        <taxon>Rubrobacterales</taxon>
        <taxon>Rubrobacteraceae</taxon>
        <taxon>Rubrobacter</taxon>
    </lineage>
</organism>
<feature type="transmembrane region" description="Helical" evidence="1">
    <location>
        <begin position="154"/>
        <end position="172"/>
    </location>
</feature>
<comment type="caution">
    <text evidence="2">The sequence shown here is derived from an EMBL/GenBank/DDBJ whole genome shotgun (WGS) entry which is preliminary data.</text>
</comment>
<dbReference type="Pfam" id="PF07556">
    <property type="entry name" value="DUF1538"/>
    <property type="match status" value="1"/>
</dbReference>
<gene>
    <name evidence="2" type="ORF">E0L93_06330</name>
</gene>
<protein>
    <submittedName>
        <fullName evidence="2">DUF1538 domain-containing protein</fullName>
    </submittedName>
</protein>
<dbReference type="OrthoDB" id="9781614at2"/>
<feature type="transmembrane region" description="Helical" evidence="1">
    <location>
        <begin position="184"/>
        <end position="206"/>
    </location>
</feature>
<dbReference type="Proteomes" id="UP000295244">
    <property type="component" value="Unassembled WGS sequence"/>
</dbReference>
<reference evidence="2 3" key="1">
    <citation type="submission" date="2019-03" db="EMBL/GenBank/DDBJ databases">
        <title>Whole genome sequence of a novel Rubrobacter taiwanensis strain, isolated from Yellowstone National Park.</title>
        <authorList>
            <person name="Freed S."/>
            <person name="Ramaley R.F."/>
            <person name="Kyndt J.A."/>
        </authorList>
    </citation>
    <scope>NUCLEOTIDE SEQUENCE [LARGE SCALE GENOMIC DNA]</scope>
    <source>
        <strain evidence="2 3">Yellowstone</strain>
    </source>
</reference>
<dbReference type="EMBL" id="SKBU01000012">
    <property type="protein sequence ID" value="TCJ18351.1"/>
    <property type="molecule type" value="Genomic_DNA"/>
</dbReference>